<organism evidence="4 5">
    <name type="scientific">Rhodococcoides trifolii</name>
    <dbReference type="NCBI Taxonomy" id="908250"/>
    <lineage>
        <taxon>Bacteria</taxon>
        <taxon>Bacillati</taxon>
        <taxon>Actinomycetota</taxon>
        <taxon>Actinomycetes</taxon>
        <taxon>Mycobacteriales</taxon>
        <taxon>Nocardiaceae</taxon>
        <taxon>Rhodococcoides</taxon>
    </lineage>
</organism>
<dbReference type="SMART" id="SM00062">
    <property type="entry name" value="PBPb"/>
    <property type="match status" value="1"/>
</dbReference>
<dbReference type="InterPro" id="IPR001638">
    <property type="entry name" value="Solute-binding_3/MltF_N"/>
</dbReference>
<gene>
    <name evidence="4" type="ORF">GCM10007304_04940</name>
</gene>
<dbReference type="Proteomes" id="UP000654257">
    <property type="component" value="Unassembled WGS sequence"/>
</dbReference>
<reference evidence="4" key="2">
    <citation type="submission" date="2020-09" db="EMBL/GenBank/DDBJ databases">
        <authorList>
            <person name="Sun Q."/>
            <person name="Sedlacek I."/>
        </authorList>
    </citation>
    <scope>NUCLEOTIDE SEQUENCE</scope>
    <source>
        <strain evidence="4">CCM 7905</strain>
    </source>
</reference>
<dbReference type="Gene3D" id="3.40.190.10">
    <property type="entry name" value="Periplasmic binding protein-like II"/>
    <property type="match status" value="2"/>
</dbReference>
<evidence type="ECO:0000259" key="3">
    <source>
        <dbReference type="SMART" id="SM00062"/>
    </source>
</evidence>
<dbReference type="Pfam" id="PF00497">
    <property type="entry name" value="SBP_bac_3"/>
    <property type="match status" value="1"/>
</dbReference>
<reference evidence="4" key="1">
    <citation type="journal article" date="2014" name="Int. J. Syst. Evol. Microbiol.">
        <title>Complete genome sequence of Corynebacterium casei LMG S-19264T (=DSM 44701T), isolated from a smear-ripened cheese.</title>
        <authorList>
            <consortium name="US DOE Joint Genome Institute (JGI-PGF)"/>
            <person name="Walter F."/>
            <person name="Albersmeier A."/>
            <person name="Kalinowski J."/>
            <person name="Ruckert C."/>
        </authorList>
    </citation>
    <scope>NUCLEOTIDE SEQUENCE</scope>
    <source>
        <strain evidence="4">CCM 7905</strain>
    </source>
</reference>
<evidence type="ECO:0000313" key="4">
    <source>
        <dbReference type="EMBL" id="GGF94126.1"/>
    </source>
</evidence>
<dbReference type="PANTHER" id="PTHR35936">
    <property type="entry name" value="MEMBRANE-BOUND LYTIC MUREIN TRANSGLYCOSYLASE F"/>
    <property type="match status" value="1"/>
</dbReference>
<keyword evidence="5" id="KW-1185">Reference proteome</keyword>
<evidence type="ECO:0000256" key="1">
    <source>
        <dbReference type="ARBA" id="ARBA00022729"/>
    </source>
</evidence>
<protein>
    <submittedName>
        <fullName evidence="4">Amino acid ABC transporter, substrate-binding protein</fullName>
    </submittedName>
</protein>
<dbReference type="PROSITE" id="PS51257">
    <property type="entry name" value="PROKAR_LIPOPROTEIN"/>
    <property type="match status" value="1"/>
</dbReference>
<name>A0A917CQI1_9NOCA</name>
<proteinExistence type="predicted"/>
<dbReference type="AlphaFoldDB" id="A0A917CQI1"/>
<keyword evidence="1 2" id="KW-0732">Signal</keyword>
<accession>A0A917CQI1</accession>
<feature type="chain" id="PRO_5039501657" evidence="2">
    <location>
        <begin position="20"/>
        <end position="323"/>
    </location>
</feature>
<comment type="caution">
    <text evidence="4">The sequence shown here is derived from an EMBL/GenBank/DDBJ whole genome shotgun (WGS) entry which is preliminary data.</text>
</comment>
<dbReference type="RefSeq" id="WP_188543105.1">
    <property type="nucleotide sequence ID" value="NZ_BMCU01000001.1"/>
</dbReference>
<sequence length="323" mass="34574">MSVSSRRLASVLSSVAVLALVATGCSDPAQENTVVSNEGISYDLSPEQSGRIHTDKVDEIAAEVPQAIRDRGTIVVTGTAGSVPPLGFYATDDTTVIGSEIDLANLFADVLGLKVDRQTADWAQNFVKIDSGENDAFISNVTVTEERKEKYDFATYRLDNLALEVPKDSDWTFTDRKDIAGKKIGVSSGTNQEQLLVDWNAQNAAEGIAPAEIVYYQNAGDYYLALSSKRIDGYLGPNPSAQYHSSSTGESKIIGTFSGAGDALQGEIAVLVKKDNGLVKAFNDAINHTIENGSYQKVLEKWGLASEAVTTSEINPVGLPKKS</sequence>
<feature type="domain" description="Solute-binding protein family 3/N-terminal" evidence="3">
    <location>
        <begin position="73"/>
        <end position="306"/>
    </location>
</feature>
<dbReference type="EMBL" id="BMCU01000001">
    <property type="protein sequence ID" value="GGF94126.1"/>
    <property type="molecule type" value="Genomic_DNA"/>
</dbReference>
<feature type="signal peptide" evidence="2">
    <location>
        <begin position="1"/>
        <end position="19"/>
    </location>
</feature>
<evidence type="ECO:0000313" key="5">
    <source>
        <dbReference type="Proteomes" id="UP000654257"/>
    </source>
</evidence>
<dbReference type="SUPFAM" id="SSF53850">
    <property type="entry name" value="Periplasmic binding protein-like II"/>
    <property type="match status" value="1"/>
</dbReference>
<dbReference type="PANTHER" id="PTHR35936:SF34">
    <property type="entry name" value="ABC TRANSPORTER EXTRACELLULAR-BINDING PROTEIN YCKB-RELATED"/>
    <property type="match status" value="1"/>
</dbReference>
<dbReference type="CDD" id="cd01004">
    <property type="entry name" value="PBP2_MidA_like"/>
    <property type="match status" value="1"/>
</dbReference>
<evidence type="ECO:0000256" key="2">
    <source>
        <dbReference type="SAM" id="SignalP"/>
    </source>
</evidence>